<organism evidence="5 6">
    <name type="scientific">Psychrobacillus soli</name>
    <dbReference type="NCBI Taxonomy" id="1543965"/>
    <lineage>
        <taxon>Bacteria</taxon>
        <taxon>Bacillati</taxon>
        <taxon>Bacillota</taxon>
        <taxon>Bacilli</taxon>
        <taxon>Bacillales</taxon>
        <taxon>Bacillaceae</taxon>
        <taxon>Psychrobacillus</taxon>
    </lineage>
</organism>
<dbReference type="RefSeq" id="WP_142606688.1">
    <property type="nucleotide sequence ID" value="NZ_VDGG01000014.1"/>
</dbReference>
<dbReference type="Pfam" id="PF03480">
    <property type="entry name" value="DctP"/>
    <property type="match status" value="1"/>
</dbReference>
<evidence type="ECO:0000256" key="2">
    <source>
        <dbReference type="ARBA" id="ARBA00022448"/>
    </source>
</evidence>
<protein>
    <submittedName>
        <fullName evidence="5">DctP family TRAP transporter solute-binding subunit</fullName>
    </submittedName>
</protein>
<evidence type="ECO:0000313" key="5">
    <source>
        <dbReference type="EMBL" id="TQR15535.1"/>
    </source>
</evidence>
<evidence type="ECO:0000313" key="6">
    <source>
        <dbReference type="Proteomes" id="UP000318937"/>
    </source>
</evidence>
<keyword evidence="2" id="KW-0813">Transport</keyword>
<dbReference type="CDD" id="cd13603">
    <property type="entry name" value="PBP2_TRAP_Siap_TeaA_like"/>
    <property type="match status" value="1"/>
</dbReference>
<accession>A0A544TDL4</accession>
<reference evidence="5 6" key="1">
    <citation type="submission" date="2019-05" db="EMBL/GenBank/DDBJ databases">
        <title>Psychrobacillus vulpis sp. nov., a new species isolated from feces of a red fox that inhabits in The Tablas de Daimiel Natural Park, Albacete, Spain.</title>
        <authorList>
            <person name="Rodriguez M."/>
            <person name="Reina J.C."/>
            <person name="Bejar V."/>
            <person name="Llamas I."/>
        </authorList>
    </citation>
    <scope>NUCLEOTIDE SEQUENCE [LARGE SCALE GENOMIC DNA]</scope>
    <source>
        <strain evidence="5 6">NHI-2</strain>
    </source>
</reference>
<feature type="chain" id="PRO_5039059060" evidence="4">
    <location>
        <begin position="19"/>
        <end position="334"/>
    </location>
</feature>
<dbReference type="InterPro" id="IPR038404">
    <property type="entry name" value="TRAP_DctP_sf"/>
</dbReference>
<gene>
    <name evidence="5" type="ORF">FG383_07980</name>
</gene>
<dbReference type="PIRSF" id="PIRSF006470">
    <property type="entry name" value="DctB"/>
    <property type="match status" value="1"/>
</dbReference>
<keyword evidence="6" id="KW-1185">Reference proteome</keyword>
<evidence type="ECO:0000256" key="4">
    <source>
        <dbReference type="SAM" id="SignalP"/>
    </source>
</evidence>
<dbReference type="GO" id="GO:0055085">
    <property type="term" value="P:transmembrane transport"/>
    <property type="evidence" value="ECO:0007669"/>
    <property type="project" value="InterPro"/>
</dbReference>
<dbReference type="NCBIfam" id="NF037995">
    <property type="entry name" value="TRAP_S1"/>
    <property type="match status" value="1"/>
</dbReference>
<proteinExistence type="inferred from homology"/>
<comment type="caution">
    <text evidence="5">The sequence shown here is derived from an EMBL/GenBank/DDBJ whole genome shotgun (WGS) entry which is preliminary data.</text>
</comment>
<feature type="signal peptide" evidence="4">
    <location>
        <begin position="1"/>
        <end position="18"/>
    </location>
</feature>
<dbReference type="Proteomes" id="UP000318937">
    <property type="component" value="Unassembled WGS sequence"/>
</dbReference>
<dbReference type="InterPro" id="IPR018389">
    <property type="entry name" value="DctP_fam"/>
</dbReference>
<name>A0A544TDL4_9BACI</name>
<dbReference type="Gene3D" id="3.40.190.170">
    <property type="entry name" value="Bacterial extracellular solute-binding protein, family 7"/>
    <property type="match status" value="1"/>
</dbReference>
<dbReference type="PANTHER" id="PTHR33376:SF7">
    <property type="entry name" value="C4-DICARBOXYLATE-BINDING PROTEIN DCTB"/>
    <property type="match status" value="1"/>
</dbReference>
<dbReference type="GO" id="GO:0030288">
    <property type="term" value="C:outer membrane-bounded periplasmic space"/>
    <property type="evidence" value="ECO:0007669"/>
    <property type="project" value="InterPro"/>
</dbReference>
<dbReference type="NCBIfam" id="TIGR00787">
    <property type="entry name" value="dctP"/>
    <property type="match status" value="1"/>
</dbReference>
<dbReference type="EMBL" id="VDGG01000014">
    <property type="protein sequence ID" value="TQR15535.1"/>
    <property type="molecule type" value="Genomic_DNA"/>
</dbReference>
<sequence length="334" mass="37392">MKKLFLLALTLIMMMVIAGCGSEASGSGDKDSKTYTIKIGNGNPVGEPSADILDGFVKEELEKRSDGQFKVQVYLNSQLGSETELLEQVKSGTLQIATPSAPSYLVPDLSVYFLPYLFETQDDLWKVTDGPIGQSLTKQLEEQTNSKVLGWWSTGIRHIFSKEREIRQVDDLKGMKIRVMEIPVLMDVFKGLGALPTPLPYSDVYGSLTTNVVDGADNDPSGYKNMKFYEVANNFSISNTLNYPKAVIINEEFYNSLPSDLQKIIDEVFAEAQEKQRDLFMEVMDSDIAELKDKGVNVIEDVDIESFKELAEPIWRGSKDINQDLLNEILESRN</sequence>
<evidence type="ECO:0000256" key="1">
    <source>
        <dbReference type="ARBA" id="ARBA00009023"/>
    </source>
</evidence>
<comment type="similarity">
    <text evidence="1">Belongs to the bacterial solute-binding protein 7 family.</text>
</comment>
<dbReference type="OrthoDB" id="9776801at2"/>
<dbReference type="AlphaFoldDB" id="A0A544TDL4"/>
<dbReference type="PROSITE" id="PS51257">
    <property type="entry name" value="PROKAR_LIPOPROTEIN"/>
    <property type="match status" value="1"/>
</dbReference>
<dbReference type="InterPro" id="IPR004682">
    <property type="entry name" value="TRAP_DctP"/>
</dbReference>
<dbReference type="PANTHER" id="PTHR33376">
    <property type="match status" value="1"/>
</dbReference>
<keyword evidence="3 4" id="KW-0732">Signal</keyword>
<evidence type="ECO:0000256" key="3">
    <source>
        <dbReference type="ARBA" id="ARBA00022729"/>
    </source>
</evidence>